<reference evidence="4 5" key="1">
    <citation type="submission" date="2020-07" db="EMBL/GenBank/DDBJ databases">
        <title>Genomic Encyclopedia of Archaeal and Bacterial Type Strains, Phase II (KMG-II): from individual species to whole genera.</title>
        <authorList>
            <person name="Goeker M."/>
        </authorList>
    </citation>
    <scope>NUCLEOTIDE SEQUENCE [LARGE SCALE GENOMIC DNA]</scope>
    <source>
        <strain evidence="4 5">DSM 21226</strain>
    </source>
</reference>
<dbReference type="InterPro" id="IPR046342">
    <property type="entry name" value="CBS_dom_sf"/>
</dbReference>
<dbReference type="Gene3D" id="3.10.580.10">
    <property type="entry name" value="CBS-domain"/>
    <property type="match status" value="1"/>
</dbReference>
<dbReference type="PANTHER" id="PTHR48108:SF18">
    <property type="entry name" value="CBS DOMAIN-CONTAINING PROTEIN"/>
    <property type="match status" value="1"/>
</dbReference>
<proteinExistence type="predicted"/>
<dbReference type="InterPro" id="IPR051462">
    <property type="entry name" value="CBS_domain-containing"/>
</dbReference>
<dbReference type="PROSITE" id="PS51371">
    <property type="entry name" value="CBS"/>
    <property type="match status" value="2"/>
</dbReference>
<feature type="domain" description="CBS" evidence="3">
    <location>
        <begin position="80"/>
        <end position="136"/>
    </location>
</feature>
<dbReference type="RefSeq" id="WP_246332597.1">
    <property type="nucleotide sequence ID" value="NZ_JACCFH010000001.1"/>
</dbReference>
<organism evidence="4 5">
    <name type="scientific">Sphaerotilus montanus</name>
    <dbReference type="NCBI Taxonomy" id="522889"/>
    <lineage>
        <taxon>Bacteria</taxon>
        <taxon>Pseudomonadati</taxon>
        <taxon>Pseudomonadota</taxon>
        <taxon>Betaproteobacteria</taxon>
        <taxon>Burkholderiales</taxon>
        <taxon>Sphaerotilaceae</taxon>
        <taxon>Sphaerotilus</taxon>
    </lineage>
</organism>
<dbReference type="InterPro" id="IPR000644">
    <property type="entry name" value="CBS_dom"/>
</dbReference>
<gene>
    <name evidence="4" type="ORF">BDD16_003572</name>
</gene>
<dbReference type="PANTHER" id="PTHR48108">
    <property type="entry name" value="CBS DOMAIN-CONTAINING PROTEIN CBSX2, CHLOROPLASTIC"/>
    <property type="match status" value="1"/>
</dbReference>
<protein>
    <submittedName>
        <fullName evidence="4">CBS domain-containing protein</fullName>
    </submittedName>
</protein>
<keyword evidence="2" id="KW-0129">CBS domain</keyword>
<keyword evidence="5" id="KW-1185">Reference proteome</keyword>
<dbReference type="Proteomes" id="UP000518288">
    <property type="component" value="Unassembled WGS sequence"/>
</dbReference>
<sequence length="153" mass="16781">MNHALCAGDLCTRFVVIAHRDLPLHDAARLMRIQHVGCLVVVDETPAGRVPAGLLTDRDIVTSVVAPAMDVRPLRVEDVMHGDPAVVRESDSLLDALNAMRRVGARRLPVVDTRGVLQGLLAVDDIIDLIGEEVGLLVQVLASTRREEYRRRP</sequence>
<evidence type="ECO:0000256" key="1">
    <source>
        <dbReference type="ARBA" id="ARBA00022737"/>
    </source>
</evidence>
<comment type="caution">
    <text evidence="4">The sequence shown here is derived from an EMBL/GenBank/DDBJ whole genome shotgun (WGS) entry which is preliminary data.</text>
</comment>
<evidence type="ECO:0000256" key="2">
    <source>
        <dbReference type="PROSITE-ProRule" id="PRU00703"/>
    </source>
</evidence>
<evidence type="ECO:0000313" key="5">
    <source>
        <dbReference type="Proteomes" id="UP000518288"/>
    </source>
</evidence>
<dbReference type="SMART" id="SM00116">
    <property type="entry name" value="CBS"/>
    <property type="match status" value="2"/>
</dbReference>
<dbReference type="SUPFAM" id="SSF54631">
    <property type="entry name" value="CBS-domain pair"/>
    <property type="match status" value="1"/>
</dbReference>
<dbReference type="Pfam" id="PF00571">
    <property type="entry name" value="CBS"/>
    <property type="match status" value="2"/>
</dbReference>
<evidence type="ECO:0000313" key="4">
    <source>
        <dbReference type="EMBL" id="NYG34586.1"/>
    </source>
</evidence>
<accession>A0A7Y9U8G7</accession>
<evidence type="ECO:0000259" key="3">
    <source>
        <dbReference type="PROSITE" id="PS51371"/>
    </source>
</evidence>
<feature type="domain" description="CBS" evidence="3">
    <location>
        <begin position="11"/>
        <end position="71"/>
    </location>
</feature>
<keyword evidence="1" id="KW-0677">Repeat</keyword>
<dbReference type="EMBL" id="JACCFH010000001">
    <property type="protein sequence ID" value="NYG34586.1"/>
    <property type="molecule type" value="Genomic_DNA"/>
</dbReference>
<name>A0A7Y9U8G7_9BURK</name>
<dbReference type="AlphaFoldDB" id="A0A7Y9U8G7"/>